<dbReference type="InterPro" id="IPR002048">
    <property type="entry name" value="EF_hand_dom"/>
</dbReference>
<dbReference type="GO" id="GO:0005507">
    <property type="term" value="F:copper ion binding"/>
    <property type="evidence" value="ECO:0007669"/>
    <property type="project" value="InterPro"/>
</dbReference>
<dbReference type="KEGG" id="gax:Pan161_06970"/>
<dbReference type="Gene3D" id="3.40.30.10">
    <property type="entry name" value="Glutaredoxin"/>
    <property type="match status" value="1"/>
</dbReference>
<dbReference type="Gene3D" id="2.60.120.310">
    <property type="entry name" value="Copper type II, ascorbate-dependent monooxygenase, N-terminal domain"/>
    <property type="match status" value="1"/>
</dbReference>
<dbReference type="GO" id="GO:0005509">
    <property type="term" value="F:calcium ion binding"/>
    <property type="evidence" value="ECO:0007669"/>
    <property type="project" value="InterPro"/>
</dbReference>
<gene>
    <name evidence="5" type="primary">resA_3</name>
    <name evidence="5" type="ORF">Pan161_06970</name>
</gene>
<dbReference type="PANTHER" id="PTHR43640:SF1">
    <property type="entry name" value="THIOREDOXIN-DEPENDENT PEROXIREDOXIN"/>
    <property type="match status" value="1"/>
</dbReference>
<dbReference type="PANTHER" id="PTHR43640">
    <property type="entry name" value="OS07G0260300 PROTEIN"/>
    <property type="match status" value="1"/>
</dbReference>
<dbReference type="PROSITE" id="PS50222">
    <property type="entry name" value="EF_HAND_2"/>
    <property type="match status" value="1"/>
</dbReference>
<dbReference type="GO" id="GO:0016209">
    <property type="term" value="F:antioxidant activity"/>
    <property type="evidence" value="ECO:0007669"/>
    <property type="project" value="InterPro"/>
</dbReference>
<organism evidence="5 6">
    <name type="scientific">Gimesia algae</name>
    <dbReference type="NCBI Taxonomy" id="2527971"/>
    <lineage>
        <taxon>Bacteria</taxon>
        <taxon>Pseudomonadati</taxon>
        <taxon>Planctomycetota</taxon>
        <taxon>Planctomycetia</taxon>
        <taxon>Planctomycetales</taxon>
        <taxon>Planctomycetaceae</taxon>
        <taxon>Gimesia</taxon>
    </lineage>
</organism>
<dbReference type="InterPro" id="IPR000866">
    <property type="entry name" value="AhpC/TSA"/>
</dbReference>
<protein>
    <submittedName>
        <fullName evidence="5">Thiol-disulfide oxidoreductase ResA</fullName>
    </submittedName>
</protein>
<dbReference type="PROSITE" id="PS51352">
    <property type="entry name" value="THIOREDOXIN_2"/>
    <property type="match status" value="1"/>
</dbReference>
<dbReference type="EMBL" id="CP036343">
    <property type="protein sequence ID" value="QDT89072.1"/>
    <property type="molecule type" value="Genomic_DNA"/>
</dbReference>
<feature type="signal peptide" evidence="2">
    <location>
        <begin position="1"/>
        <end position="21"/>
    </location>
</feature>
<evidence type="ECO:0000256" key="2">
    <source>
        <dbReference type="SAM" id="SignalP"/>
    </source>
</evidence>
<evidence type="ECO:0000313" key="6">
    <source>
        <dbReference type="Proteomes" id="UP000316855"/>
    </source>
</evidence>
<dbReference type="InterPro" id="IPR036939">
    <property type="entry name" value="Cu2_ascorb_mOase_N_sf"/>
</dbReference>
<dbReference type="Proteomes" id="UP000316855">
    <property type="component" value="Chromosome"/>
</dbReference>
<evidence type="ECO:0000256" key="1">
    <source>
        <dbReference type="ARBA" id="ARBA00023157"/>
    </source>
</evidence>
<evidence type="ECO:0000259" key="3">
    <source>
        <dbReference type="PROSITE" id="PS50222"/>
    </source>
</evidence>
<keyword evidence="1" id="KW-1015">Disulfide bond</keyword>
<feature type="domain" description="EF-hand" evidence="3">
    <location>
        <begin position="605"/>
        <end position="640"/>
    </location>
</feature>
<feature type="domain" description="Thioredoxin" evidence="4">
    <location>
        <begin position="24"/>
        <end position="179"/>
    </location>
</feature>
<feature type="chain" id="PRO_5021754354" evidence="2">
    <location>
        <begin position="22"/>
        <end position="659"/>
    </location>
</feature>
<evidence type="ECO:0000313" key="5">
    <source>
        <dbReference type="EMBL" id="QDT89072.1"/>
    </source>
</evidence>
<name>A0A517V7W7_9PLAN</name>
<dbReference type="InterPro" id="IPR047262">
    <property type="entry name" value="PRX-like1"/>
</dbReference>
<proteinExistence type="predicted"/>
<dbReference type="InterPro" id="IPR013766">
    <property type="entry name" value="Thioredoxin_domain"/>
</dbReference>
<dbReference type="InterPro" id="IPR014784">
    <property type="entry name" value="Cu2_ascorb_mOase-like_C"/>
</dbReference>
<dbReference type="InterPro" id="IPR008977">
    <property type="entry name" value="PHM/PNGase_F_dom_sf"/>
</dbReference>
<dbReference type="RefSeq" id="WP_145224178.1">
    <property type="nucleotide sequence ID" value="NZ_CP036343.1"/>
</dbReference>
<accession>A0A517V7W7</accession>
<dbReference type="SUPFAM" id="SSF47473">
    <property type="entry name" value="EF-hand"/>
    <property type="match status" value="1"/>
</dbReference>
<dbReference type="OrthoDB" id="9788721at2"/>
<evidence type="ECO:0000259" key="4">
    <source>
        <dbReference type="PROSITE" id="PS51352"/>
    </source>
</evidence>
<dbReference type="Gene3D" id="2.60.120.230">
    <property type="match status" value="1"/>
</dbReference>
<dbReference type="Pfam" id="PF00578">
    <property type="entry name" value="AhpC-TSA"/>
    <property type="match status" value="1"/>
</dbReference>
<sequence precursor="true">MFSRCLSFAVFLILVCGSPLWGDKPTGTPSPADLTFRLPGTSGETVELKKQPAQKATVVCFLGAECPLARLYGPKLNEIQSAYKSQGVRLIGVNSNRQDSLEDVQAYVKKYQIQFPMAKDYGNEVADRYQAVRTPEVFVLDENLAIQYRGRIDNQYLPGISRAETTSNDLKNALDQVLSGKPVKLAKTEPNGCFIGRVKKTEVTTSLTFCNEVVRVLNQHCVECHRKGEIAPFSLTDYDEVRGWADTMLETIDDGRMPPWHASPKYGHYANARFMSDEDKKVLRDWVAGGMPYGDVKNMPKLPEFREGWHLPEIPSAVFEMRKRPFQVPAEGVVEYQYFVVDPGFKEDKWVTGAQVLPGNRSVVHHAIVFIRPPDGADFQGIGWLTAYVPGQRIKKLPEGRARRVPAGSKLVFQMHYTPNGSVAQDTSKVGLLFGKEEEITHEVFTLIGIDQEFEIPPHTKDFPVTAKVRRIPPEAELLAIAPHMHLRGKSFRLFMKQKDESEILLDVPHYDFNWQHIYELSQPMKLDEVESLEFTVKFDNSKENPFNPDPSEYVTWGDQTWEEMAIAFFEVAEPRKKKKIENPKPQKKLSDAEIKLQKKELLQKHEKYTVEFFERFDKNRDGHVMLDEIPLVTQRYGNINDFNNDGEIQKEEISIPNR</sequence>
<dbReference type="SUPFAM" id="SSF49742">
    <property type="entry name" value="PHM/PNGase F"/>
    <property type="match status" value="2"/>
</dbReference>
<dbReference type="InterPro" id="IPR036249">
    <property type="entry name" value="Thioredoxin-like_sf"/>
</dbReference>
<reference evidence="5 6" key="1">
    <citation type="submission" date="2019-02" db="EMBL/GenBank/DDBJ databases">
        <title>Deep-cultivation of Planctomycetes and their phenomic and genomic characterization uncovers novel biology.</title>
        <authorList>
            <person name="Wiegand S."/>
            <person name="Jogler M."/>
            <person name="Boedeker C."/>
            <person name="Pinto D."/>
            <person name="Vollmers J."/>
            <person name="Rivas-Marin E."/>
            <person name="Kohn T."/>
            <person name="Peeters S.H."/>
            <person name="Heuer A."/>
            <person name="Rast P."/>
            <person name="Oberbeckmann S."/>
            <person name="Bunk B."/>
            <person name="Jeske O."/>
            <person name="Meyerdierks A."/>
            <person name="Storesund J.E."/>
            <person name="Kallscheuer N."/>
            <person name="Luecker S."/>
            <person name="Lage O.M."/>
            <person name="Pohl T."/>
            <person name="Merkel B.J."/>
            <person name="Hornburger P."/>
            <person name="Mueller R.-W."/>
            <person name="Bruemmer F."/>
            <person name="Labrenz M."/>
            <person name="Spormann A.M."/>
            <person name="Op den Camp H."/>
            <person name="Overmann J."/>
            <person name="Amann R."/>
            <person name="Jetten M.S.M."/>
            <person name="Mascher T."/>
            <person name="Medema M.H."/>
            <person name="Devos D.P."/>
            <person name="Kaster A.-K."/>
            <person name="Ovreas L."/>
            <person name="Rohde M."/>
            <person name="Galperin M.Y."/>
            <person name="Jogler C."/>
        </authorList>
    </citation>
    <scope>NUCLEOTIDE SEQUENCE [LARGE SCALE GENOMIC DNA]</scope>
    <source>
        <strain evidence="5 6">Pan161</strain>
    </source>
</reference>
<dbReference type="AlphaFoldDB" id="A0A517V7W7"/>
<dbReference type="SUPFAM" id="SSF52833">
    <property type="entry name" value="Thioredoxin-like"/>
    <property type="match status" value="1"/>
</dbReference>
<dbReference type="InterPro" id="IPR011992">
    <property type="entry name" value="EF-hand-dom_pair"/>
</dbReference>
<dbReference type="GO" id="GO:0016715">
    <property type="term" value="F:oxidoreductase activity, acting on paired donors, with incorporation or reduction of molecular oxygen, reduced ascorbate as one donor, and incorporation of one atom of oxygen"/>
    <property type="evidence" value="ECO:0007669"/>
    <property type="project" value="InterPro"/>
</dbReference>
<dbReference type="PROSITE" id="PS00018">
    <property type="entry name" value="EF_HAND_1"/>
    <property type="match status" value="1"/>
</dbReference>
<keyword evidence="2" id="KW-0732">Signal</keyword>
<keyword evidence="6" id="KW-1185">Reference proteome</keyword>
<dbReference type="InterPro" id="IPR018247">
    <property type="entry name" value="EF_Hand_1_Ca_BS"/>
</dbReference>